<dbReference type="Proteomes" id="UP000218934">
    <property type="component" value="Unassembled WGS sequence"/>
</dbReference>
<gene>
    <name evidence="2" type="ORF">COO09_06330</name>
</gene>
<reference evidence="2 3" key="1">
    <citation type="submission" date="2017-09" db="EMBL/GenBank/DDBJ databases">
        <title>The Catabolism of 3,6-Dichlorosalicylic acid is Initiated by the Cytochrome P450 Monooxygenase DsmABC in Rhizorhabdus dicambivorans Ndbn-20.</title>
        <authorList>
            <person name="Na L."/>
        </authorList>
    </citation>
    <scope>NUCLEOTIDE SEQUENCE [LARGE SCALE GENOMIC DNA]</scope>
    <source>
        <strain evidence="2 3">Ndbn-20m</strain>
    </source>
</reference>
<dbReference type="GO" id="GO:0006974">
    <property type="term" value="P:DNA damage response"/>
    <property type="evidence" value="ECO:0007669"/>
    <property type="project" value="TreeGrafter"/>
</dbReference>
<keyword evidence="1" id="KW-0732">Signal</keyword>
<feature type="signal peptide" evidence="1">
    <location>
        <begin position="1"/>
        <end position="21"/>
    </location>
</feature>
<feature type="chain" id="PRO_5013377058" evidence="1">
    <location>
        <begin position="22"/>
        <end position="267"/>
    </location>
</feature>
<dbReference type="InterPro" id="IPR052022">
    <property type="entry name" value="26kDa_periplasmic_antigen"/>
</dbReference>
<evidence type="ECO:0000313" key="2">
    <source>
        <dbReference type="EMBL" id="PCE43373.1"/>
    </source>
</evidence>
<dbReference type="InterPro" id="IPR007497">
    <property type="entry name" value="SIMPL/DUF541"/>
</dbReference>
<evidence type="ECO:0000256" key="1">
    <source>
        <dbReference type="SAM" id="SignalP"/>
    </source>
</evidence>
<dbReference type="OrthoDB" id="9813144at2"/>
<dbReference type="Gene3D" id="3.30.70.2970">
    <property type="entry name" value="Protein of unknown function (DUF541), domain 2"/>
    <property type="match status" value="1"/>
</dbReference>
<sequence>MKRLALLLLLGAALAPSGAAAQALSPVPVVAPGNAVLTVSVEGKSLQAPDLAIFNAGVTTQGNTAAAALAANSAAMERVIAQLRRAGIAERDIQTSNLTVEPVYSDPNRDAALAARYSGQPYTPPAADAAVPKIIGYRANNAVAVRQRDLKNFGRVIDTLVTAGANQVNGPSFTMDNPEPALDQARTQAIGQARARADLYARAGGLKVIRILSISESGGFYGPPPVMFARGSIAGAPSAPPPPPAPIQPGELQMTVNVTVLFELAPA</sequence>
<dbReference type="Pfam" id="PF04402">
    <property type="entry name" value="SIMPL"/>
    <property type="match status" value="1"/>
</dbReference>
<protein>
    <submittedName>
        <fullName evidence="2">DUF541 domain-containing protein</fullName>
    </submittedName>
</protein>
<dbReference type="RefSeq" id="WP_066965492.1">
    <property type="nucleotide sequence ID" value="NZ_CP023449.1"/>
</dbReference>
<evidence type="ECO:0000313" key="3">
    <source>
        <dbReference type="Proteomes" id="UP000218934"/>
    </source>
</evidence>
<organism evidence="2 3">
    <name type="scientific">Rhizorhabdus dicambivorans</name>
    <dbReference type="NCBI Taxonomy" id="1850238"/>
    <lineage>
        <taxon>Bacteria</taxon>
        <taxon>Pseudomonadati</taxon>
        <taxon>Pseudomonadota</taxon>
        <taxon>Alphaproteobacteria</taxon>
        <taxon>Sphingomonadales</taxon>
        <taxon>Sphingomonadaceae</taxon>
        <taxon>Rhizorhabdus</taxon>
    </lineage>
</organism>
<dbReference type="EMBL" id="NWUF01000004">
    <property type="protein sequence ID" value="PCE43373.1"/>
    <property type="molecule type" value="Genomic_DNA"/>
</dbReference>
<dbReference type="PANTHER" id="PTHR34387:SF1">
    <property type="entry name" value="PERIPLASMIC IMMUNOGENIC PROTEIN"/>
    <property type="match status" value="1"/>
</dbReference>
<proteinExistence type="predicted"/>
<dbReference type="Gene3D" id="3.30.110.170">
    <property type="entry name" value="Protein of unknown function (DUF541), domain 1"/>
    <property type="match status" value="1"/>
</dbReference>
<dbReference type="AlphaFoldDB" id="A0A2A4G059"/>
<dbReference type="PANTHER" id="PTHR34387">
    <property type="entry name" value="SLR1258 PROTEIN"/>
    <property type="match status" value="1"/>
</dbReference>
<accession>A0A2A4G059</accession>
<dbReference type="KEGG" id="rdi:CMV14_01285"/>
<keyword evidence="3" id="KW-1185">Reference proteome</keyword>
<name>A0A2A4G059_9SPHN</name>
<comment type="caution">
    <text evidence="2">The sequence shown here is derived from an EMBL/GenBank/DDBJ whole genome shotgun (WGS) entry which is preliminary data.</text>
</comment>